<reference evidence="2 3" key="2">
    <citation type="submission" date="2018-11" db="EMBL/GenBank/DDBJ databases">
        <authorList>
            <consortium name="Pathogen Informatics"/>
        </authorList>
    </citation>
    <scope>NUCLEOTIDE SEQUENCE [LARGE SCALE GENOMIC DNA]</scope>
    <source>
        <strain evidence="2 3">Costa Rica</strain>
    </source>
</reference>
<accession>A0A0R3Q1Q9</accession>
<dbReference type="Pfam" id="PF17175">
    <property type="entry name" value="MOLO1"/>
    <property type="match status" value="2"/>
</dbReference>
<organism evidence="4">
    <name type="scientific">Angiostrongylus costaricensis</name>
    <name type="common">Nematode worm</name>
    <dbReference type="NCBI Taxonomy" id="334426"/>
    <lineage>
        <taxon>Eukaryota</taxon>
        <taxon>Metazoa</taxon>
        <taxon>Ecdysozoa</taxon>
        <taxon>Nematoda</taxon>
        <taxon>Chromadorea</taxon>
        <taxon>Rhabditida</taxon>
        <taxon>Rhabditina</taxon>
        <taxon>Rhabditomorpha</taxon>
        <taxon>Strongyloidea</taxon>
        <taxon>Metastrongylidae</taxon>
        <taxon>Angiostrongylus</taxon>
    </lineage>
</organism>
<keyword evidence="1" id="KW-0732">Signal</keyword>
<feature type="chain" id="PRO_5043130470" evidence="1">
    <location>
        <begin position="16"/>
        <end position="171"/>
    </location>
</feature>
<reference evidence="4" key="1">
    <citation type="submission" date="2017-02" db="UniProtKB">
        <authorList>
            <consortium name="WormBaseParasite"/>
        </authorList>
    </citation>
    <scope>IDENTIFICATION</scope>
</reference>
<dbReference type="OrthoDB" id="5793716at2759"/>
<dbReference type="EMBL" id="UYYA01005363">
    <property type="protein sequence ID" value="VDM64558.1"/>
    <property type="molecule type" value="Genomic_DNA"/>
</dbReference>
<dbReference type="InterPro" id="IPR033438">
    <property type="entry name" value="MOLO1"/>
</dbReference>
<evidence type="ECO:0000313" key="4">
    <source>
        <dbReference type="WBParaSite" id="ACOC_0001297201-mRNA-1"/>
    </source>
</evidence>
<dbReference type="AlphaFoldDB" id="A0A0R3Q1Q9"/>
<gene>
    <name evidence="2" type="ORF">ACOC_LOCUS12973</name>
</gene>
<dbReference type="GO" id="GO:0005892">
    <property type="term" value="C:acetylcholine-gated channel complex"/>
    <property type="evidence" value="ECO:0007669"/>
    <property type="project" value="InterPro"/>
</dbReference>
<dbReference type="PANTHER" id="PTHR33748:SF6">
    <property type="entry name" value="TPM_PHOSPHATASE DOMAIN-CONTAINING PROTEIN"/>
    <property type="match status" value="1"/>
</dbReference>
<feature type="signal peptide" evidence="1">
    <location>
        <begin position="1"/>
        <end position="15"/>
    </location>
</feature>
<keyword evidence="3" id="KW-1185">Reference proteome</keyword>
<protein>
    <submittedName>
        <fullName evidence="2 4">Uncharacterized protein</fullName>
    </submittedName>
</protein>
<dbReference type="Proteomes" id="UP000267027">
    <property type="component" value="Unassembled WGS sequence"/>
</dbReference>
<proteinExistence type="predicted"/>
<dbReference type="STRING" id="334426.A0A0R3Q1Q9"/>
<dbReference type="PANTHER" id="PTHR33748">
    <property type="entry name" value="PROTEIN CBG04600"/>
    <property type="match status" value="1"/>
</dbReference>
<evidence type="ECO:0000313" key="3">
    <source>
        <dbReference type="Proteomes" id="UP000267027"/>
    </source>
</evidence>
<evidence type="ECO:0000313" key="2">
    <source>
        <dbReference type="EMBL" id="VDM64558.1"/>
    </source>
</evidence>
<evidence type="ECO:0000256" key="1">
    <source>
        <dbReference type="SAM" id="SignalP"/>
    </source>
</evidence>
<dbReference type="WBParaSite" id="ACOC_0001297201-mRNA-1">
    <property type="protein sequence ID" value="ACOC_0001297201-mRNA-1"/>
    <property type="gene ID" value="ACOC_0001297201"/>
</dbReference>
<name>A0A0R3Q1Q9_ANGCS</name>
<sequence>MRMLLFSLVALSVQQQWEPSRYPNPRKGGFKQCNMRSVSNVCDPDEVLGIQNENILTRRTIPAFLLRHRLRHTVVSSITKFANQAFYLTLPVKLTPNLLEIEYHFCLANQPFSCDIVKVLNEADRYRLNNELQRISARTESGSSSYCGRKGVDAVMAIVRQVGTSIKRMPP</sequence>